<feature type="compositionally biased region" description="Low complexity" evidence="1">
    <location>
        <begin position="111"/>
        <end position="138"/>
    </location>
</feature>
<dbReference type="AlphaFoldDB" id="A0A840PB38"/>
<evidence type="ECO:0000313" key="3">
    <source>
        <dbReference type="Proteomes" id="UP000578449"/>
    </source>
</evidence>
<name>A0A840PB38_9ACTN</name>
<dbReference type="Gene3D" id="6.10.140.1430">
    <property type="match status" value="1"/>
</dbReference>
<dbReference type="RefSeq" id="WP_185055476.1">
    <property type="nucleotide sequence ID" value="NZ_BAABIX010000025.1"/>
</dbReference>
<feature type="compositionally biased region" description="Basic residues" evidence="1">
    <location>
        <begin position="202"/>
        <end position="220"/>
    </location>
</feature>
<dbReference type="Proteomes" id="UP000578449">
    <property type="component" value="Unassembled WGS sequence"/>
</dbReference>
<sequence>MKEGVRVGLAVAAGYYLGRRHKLRAAASLGTAMLLGRLRGRQGELVRQGLKALGSSPELDELTNRVRNDLMQVGKAAAMAATSRQIDSLSNKLHERAEAIRVPGARQAAEAAGTVKDTATDTAGTAKDTATDTAGTAKDTAERTAGTVRDTATDTVKDTAKGPLKADTLKDTAATALGRQSRQGRESGEPEGEEEQQVPRPRVTRRPVTVRRRPSSRGGD</sequence>
<evidence type="ECO:0000256" key="1">
    <source>
        <dbReference type="SAM" id="MobiDB-lite"/>
    </source>
</evidence>
<dbReference type="EMBL" id="JACHGN010000024">
    <property type="protein sequence ID" value="MBB5138614.1"/>
    <property type="molecule type" value="Genomic_DNA"/>
</dbReference>
<comment type="caution">
    <text evidence="2">The sequence shown here is derived from an EMBL/GenBank/DDBJ whole genome shotgun (WGS) entry which is preliminary data.</text>
</comment>
<evidence type="ECO:0000313" key="2">
    <source>
        <dbReference type="EMBL" id="MBB5138614.1"/>
    </source>
</evidence>
<feature type="compositionally biased region" description="Basic and acidic residues" evidence="1">
    <location>
        <begin position="151"/>
        <end position="160"/>
    </location>
</feature>
<accession>A0A840PB38</accession>
<evidence type="ECO:0008006" key="4">
    <source>
        <dbReference type="Google" id="ProtNLM"/>
    </source>
</evidence>
<protein>
    <recommendedName>
        <fullName evidence="4">DNA primase</fullName>
    </recommendedName>
</protein>
<gene>
    <name evidence="2" type="ORF">HNP84_008368</name>
</gene>
<proteinExistence type="predicted"/>
<reference evidence="2 3" key="1">
    <citation type="submission" date="2020-08" db="EMBL/GenBank/DDBJ databases">
        <title>Genomic Encyclopedia of Type Strains, Phase IV (KMG-IV): sequencing the most valuable type-strain genomes for metagenomic binning, comparative biology and taxonomic classification.</title>
        <authorList>
            <person name="Goeker M."/>
        </authorList>
    </citation>
    <scope>NUCLEOTIDE SEQUENCE [LARGE SCALE GENOMIC DNA]</scope>
    <source>
        <strain evidence="2 3">DSM 45615</strain>
    </source>
</reference>
<feature type="region of interest" description="Disordered" evidence="1">
    <location>
        <begin position="104"/>
        <end position="220"/>
    </location>
</feature>
<organism evidence="2 3">
    <name type="scientific">Thermocatellispora tengchongensis</name>
    <dbReference type="NCBI Taxonomy" id="1073253"/>
    <lineage>
        <taxon>Bacteria</taxon>
        <taxon>Bacillati</taxon>
        <taxon>Actinomycetota</taxon>
        <taxon>Actinomycetes</taxon>
        <taxon>Streptosporangiales</taxon>
        <taxon>Streptosporangiaceae</taxon>
        <taxon>Thermocatellispora</taxon>
    </lineage>
</organism>
<keyword evidence="3" id="KW-1185">Reference proteome</keyword>